<comment type="caution">
    <text evidence="2">The sequence shown here is derived from an EMBL/GenBank/DDBJ whole genome shotgun (WGS) entry which is preliminary data.</text>
</comment>
<feature type="chain" id="PRO_5040781996" evidence="1">
    <location>
        <begin position="22"/>
        <end position="196"/>
    </location>
</feature>
<protein>
    <submittedName>
        <fullName evidence="2">Uncharacterized protein</fullName>
    </submittedName>
</protein>
<accession>A0A9X1XN30</accession>
<dbReference type="EMBL" id="JALNUB010000001">
    <property type="protein sequence ID" value="MCK8140640.1"/>
    <property type="molecule type" value="Genomic_DNA"/>
</dbReference>
<evidence type="ECO:0000256" key="1">
    <source>
        <dbReference type="SAM" id="SignalP"/>
    </source>
</evidence>
<evidence type="ECO:0000313" key="3">
    <source>
        <dbReference type="Proteomes" id="UP001139260"/>
    </source>
</evidence>
<proteinExistence type="predicted"/>
<dbReference type="RefSeq" id="WP_248427366.1">
    <property type="nucleotide sequence ID" value="NZ_JALNUB010000001.1"/>
</dbReference>
<keyword evidence="1" id="KW-0732">Signal</keyword>
<name>A0A9X1XN30_9FLAO</name>
<dbReference type="Proteomes" id="UP001139260">
    <property type="component" value="Unassembled WGS sequence"/>
</dbReference>
<gene>
    <name evidence="2" type="ORF">MW871_01910</name>
</gene>
<feature type="signal peptide" evidence="1">
    <location>
        <begin position="1"/>
        <end position="21"/>
    </location>
</feature>
<evidence type="ECO:0000313" key="2">
    <source>
        <dbReference type="EMBL" id="MCK8140640.1"/>
    </source>
</evidence>
<dbReference type="AlphaFoldDB" id="A0A9X1XN30"/>
<sequence>MKKITLLVASIFLFGGSIANAAEKIAFSVEKKSLVDYRKLEPIVFTERGIEFYLFPDGQLDFNTRPTTGRDMHYKSNSRGDVNRTYVASNPYKNKNYGVKVEYDKKGRIKRVGDVSVNYDSSDRVKRVGSVNMTYNRYSLEQVGGLKIFYNNRGQIVSTKGMVNGTKAYAYNNSNDDYYRKNNSREEKLNVTVIKR</sequence>
<reference evidence="2" key="1">
    <citation type="submission" date="2022-04" db="EMBL/GenBank/DDBJ databases">
        <title>Flavobacterium pygoscelis sp. nov. isolated from Chinstrap chick (Pygoscelis antarcticus).</title>
        <authorList>
            <person name="Irgang R."/>
            <person name="Poblete-Morales M."/>
            <person name="Avendano-Herrera R."/>
        </authorList>
    </citation>
    <scope>NUCLEOTIDE SEQUENCE</scope>
    <source>
        <strain evidence="2">I-SCBP12n</strain>
    </source>
</reference>
<keyword evidence="3" id="KW-1185">Reference proteome</keyword>
<organism evidence="2 3">
    <name type="scientific">Flavobacterium pygoscelis</name>
    <dbReference type="NCBI Taxonomy" id="2893176"/>
    <lineage>
        <taxon>Bacteria</taxon>
        <taxon>Pseudomonadati</taxon>
        <taxon>Bacteroidota</taxon>
        <taxon>Flavobacteriia</taxon>
        <taxon>Flavobacteriales</taxon>
        <taxon>Flavobacteriaceae</taxon>
        <taxon>Flavobacterium</taxon>
    </lineage>
</organism>